<dbReference type="RefSeq" id="WP_396639895.1">
    <property type="nucleotide sequence ID" value="NZ_JBIQWL010000002.1"/>
</dbReference>
<reference evidence="3 4" key="1">
    <citation type="submission" date="2024-09" db="EMBL/GenBank/DDBJ databases">
        <authorList>
            <person name="Pan X."/>
        </authorList>
    </citation>
    <scope>NUCLEOTIDE SEQUENCE [LARGE SCALE GENOMIC DNA]</scope>
    <source>
        <strain evidence="3 4">B2969</strain>
    </source>
</reference>
<evidence type="ECO:0000313" key="3">
    <source>
        <dbReference type="EMBL" id="MFH8249946.1"/>
    </source>
</evidence>
<protein>
    <submittedName>
        <fullName evidence="3">CHAT domain-containing protein</fullName>
    </submittedName>
</protein>
<dbReference type="InterPro" id="IPR024983">
    <property type="entry name" value="CHAT_dom"/>
</dbReference>
<sequence>MASDDERAIEAVILANTFLDARGRPAIAEWFPQSVVDLYDAVVARPDWQSATSLAERALAILSALRGDPDLEARFRADADAGRLGFGAGEDAEIDAAIEQVQSALGDELVPTWLNAEVEGDPLEPVRESVLAVFFGERSDAAAGSVPTAIPFETGQESVDVSVQLVSGDFTVPPLPQQLRIGRDGRSIGRALFPVTPLHDGRSTLSVLVDVQGNFLQRLDLAFDIGATAQVDAASFGRPAGAAVELQPRTASMQFAPATGGYELYVKGVTEGQVFVPLTADELAARIDGVREALLDAVQDKTFGLEIDIPTDLAAAALKSLAFAGFRLYQAIFSGPLASDELREVGVWLRESLADDVTTLQVVSRGFPVPWALMYLTDRFADDGLDWRNFIGMRHVVEQVPMREISALPATATIASTPDLSVRVLFNDGIDAQMPSHPVAAQRAYWEARDVALGEGTMVDDLVGTALAAGAVDKVLYLYCHAVASSTDPDDSYLVLSDDERVSLGRLAVYAPIEDQLTSHPLVFVNACESGELSPGFYDGFVPYFLAKGARGVIGTESKVPARFASEWGMAFFDRLFSGEPLGEAVLGLRRDFLEKHGNPLGLLYGVHCDTDTRVDPALPPSAKRRPRKVRRTGG</sequence>
<evidence type="ECO:0000259" key="2">
    <source>
        <dbReference type="Pfam" id="PF12770"/>
    </source>
</evidence>
<proteinExistence type="predicted"/>
<dbReference type="Proteomes" id="UP001610861">
    <property type="component" value="Unassembled WGS sequence"/>
</dbReference>
<feature type="compositionally biased region" description="Basic residues" evidence="1">
    <location>
        <begin position="623"/>
        <end position="635"/>
    </location>
</feature>
<gene>
    <name evidence="3" type="ORF">ACH3VR_06230</name>
</gene>
<evidence type="ECO:0000256" key="1">
    <source>
        <dbReference type="SAM" id="MobiDB-lite"/>
    </source>
</evidence>
<comment type="caution">
    <text evidence="3">The sequence shown here is derived from an EMBL/GenBank/DDBJ whole genome shotgun (WGS) entry which is preliminary data.</text>
</comment>
<organism evidence="3 4">
    <name type="scientific">Microbacterium alkaliflavum</name>
    <dbReference type="NCBI Taxonomy" id="3248839"/>
    <lineage>
        <taxon>Bacteria</taxon>
        <taxon>Bacillati</taxon>
        <taxon>Actinomycetota</taxon>
        <taxon>Actinomycetes</taxon>
        <taxon>Micrococcales</taxon>
        <taxon>Microbacteriaceae</taxon>
        <taxon>Microbacterium</taxon>
    </lineage>
</organism>
<accession>A0ABW7Q5K7</accession>
<dbReference type="EMBL" id="JBIQWL010000002">
    <property type="protein sequence ID" value="MFH8249946.1"/>
    <property type="molecule type" value="Genomic_DNA"/>
</dbReference>
<dbReference type="Pfam" id="PF12770">
    <property type="entry name" value="CHAT"/>
    <property type="match status" value="1"/>
</dbReference>
<keyword evidence="4" id="KW-1185">Reference proteome</keyword>
<name>A0ABW7Q5K7_9MICO</name>
<evidence type="ECO:0000313" key="4">
    <source>
        <dbReference type="Proteomes" id="UP001610861"/>
    </source>
</evidence>
<feature type="domain" description="CHAT" evidence="2">
    <location>
        <begin position="473"/>
        <end position="596"/>
    </location>
</feature>
<feature type="region of interest" description="Disordered" evidence="1">
    <location>
        <begin position="616"/>
        <end position="635"/>
    </location>
</feature>